<comment type="caution">
    <text evidence="1">The sequence shown here is derived from an EMBL/GenBank/DDBJ whole genome shotgun (WGS) entry which is preliminary data.</text>
</comment>
<keyword evidence="2" id="KW-1185">Reference proteome</keyword>
<sequence>MKEIKYHCKLFKEEIKYDLIETKSDAVYLLYHESTLIAQVKLLNNHCIQVGGRMISDKMLADIGNLLKNGTI</sequence>
<gene>
    <name evidence="1" type="ORF">FA045_08295</name>
</gene>
<reference evidence="1 2" key="1">
    <citation type="submission" date="2019-04" db="EMBL/GenBank/DDBJ databases">
        <title>Pedobacter sp. AR-2-6 sp. nov., isolated from Arctic soil.</title>
        <authorList>
            <person name="Dahal R.H."/>
            <person name="Kim D.-U."/>
        </authorList>
    </citation>
    <scope>NUCLEOTIDE SEQUENCE [LARGE SCALE GENOMIC DNA]</scope>
    <source>
        <strain evidence="1 2">AR-2-6</strain>
    </source>
</reference>
<dbReference type="AlphaFoldDB" id="A0A4U1C6V3"/>
<proteinExistence type="predicted"/>
<dbReference type="Proteomes" id="UP000310477">
    <property type="component" value="Unassembled WGS sequence"/>
</dbReference>
<name>A0A4U1C6V3_9SPHI</name>
<organism evidence="1 2">
    <name type="scientific">Pedobacter cryotolerans</name>
    <dbReference type="NCBI Taxonomy" id="2571270"/>
    <lineage>
        <taxon>Bacteria</taxon>
        <taxon>Pseudomonadati</taxon>
        <taxon>Bacteroidota</taxon>
        <taxon>Sphingobacteriia</taxon>
        <taxon>Sphingobacteriales</taxon>
        <taxon>Sphingobacteriaceae</taxon>
        <taxon>Pedobacter</taxon>
    </lineage>
</organism>
<dbReference type="RefSeq" id="WP_136876426.1">
    <property type="nucleotide sequence ID" value="NZ_SWBO01000004.1"/>
</dbReference>
<protein>
    <submittedName>
        <fullName evidence="1">Uncharacterized protein</fullName>
    </submittedName>
</protein>
<evidence type="ECO:0000313" key="2">
    <source>
        <dbReference type="Proteomes" id="UP000310477"/>
    </source>
</evidence>
<evidence type="ECO:0000313" key="1">
    <source>
        <dbReference type="EMBL" id="TKC01235.1"/>
    </source>
</evidence>
<accession>A0A4U1C6V3</accession>
<dbReference type="EMBL" id="SWBO01000004">
    <property type="protein sequence ID" value="TKC01235.1"/>
    <property type="molecule type" value="Genomic_DNA"/>
</dbReference>